<accession>A0ABW3PIA5</accession>
<comment type="caution">
    <text evidence="2">The sequence shown here is derived from an EMBL/GenBank/DDBJ whole genome shotgun (WGS) entry which is preliminary data.</text>
</comment>
<keyword evidence="1" id="KW-0472">Membrane</keyword>
<dbReference type="RefSeq" id="WP_162919770.1">
    <property type="nucleotide sequence ID" value="NZ_JBHTLH010000019.1"/>
</dbReference>
<feature type="transmembrane region" description="Helical" evidence="1">
    <location>
        <begin position="20"/>
        <end position="40"/>
    </location>
</feature>
<sequence>MRILLAKISFKRKTSLLFRYTFDAFFGFGICLIVQLIFEMMGWSNSKTFTDFFGQTLLTAIPMVILAWLVDVLSDSSDD</sequence>
<evidence type="ECO:0000313" key="3">
    <source>
        <dbReference type="Proteomes" id="UP001597156"/>
    </source>
</evidence>
<proteinExistence type="predicted"/>
<feature type="transmembrane region" description="Helical" evidence="1">
    <location>
        <begin position="52"/>
        <end position="73"/>
    </location>
</feature>
<keyword evidence="1" id="KW-0812">Transmembrane</keyword>
<organism evidence="2 3">
    <name type="scientific">Lentilactobacillus raoultii</name>
    <dbReference type="NCBI Taxonomy" id="1987503"/>
    <lineage>
        <taxon>Bacteria</taxon>
        <taxon>Bacillati</taxon>
        <taxon>Bacillota</taxon>
        <taxon>Bacilli</taxon>
        <taxon>Lactobacillales</taxon>
        <taxon>Lactobacillaceae</taxon>
        <taxon>Lentilactobacillus</taxon>
    </lineage>
</organism>
<keyword evidence="1" id="KW-1133">Transmembrane helix</keyword>
<keyword evidence="3" id="KW-1185">Reference proteome</keyword>
<protein>
    <submittedName>
        <fullName evidence="2">Uncharacterized protein</fullName>
    </submittedName>
</protein>
<gene>
    <name evidence="2" type="ORF">ACFQ22_08440</name>
</gene>
<evidence type="ECO:0000313" key="2">
    <source>
        <dbReference type="EMBL" id="MFD1125382.1"/>
    </source>
</evidence>
<dbReference type="EMBL" id="JBHTLH010000019">
    <property type="protein sequence ID" value="MFD1125382.1"/>
    <property type="molecule type" value="Genomic_DNA"/>
</dbReference>
<name>A0ABW3PIA5_9LACO</name>
<evidence type="ECO:0000256" key="1">
    <source>
        <dbReference type="SAM" id="Phobius"/>
    </source>
</evidence>
<dbReference type="Proteomes" id="UP001597156">
    <property type="component" value="Unassembled WGS sequence"/>
</dbReference>
<reference evidence="3" key="1">
    <citation type="journal article" date="2019" name="Int. J. Syst. Evol. Microbiol.">
        <title>The Global Catalogue of Microorganisms (GCM) 10K type strain sequencing project: providing services to taxonomists for standard genome sequencing and annotation.</title>
        <authorList>
            <consortium name="The Broad Institute Genomics Platform"/>
            <consortium name="The Broad Institute Genome Sequencing Center for Infectious Disease"/>
            <person name="Wu L."/>
            <person name="Ma J."/>
        </authorList>
    </citation>
    <scope>NUCLEOTIDE SEQUENCE [LARGE SCALE GENOMIC DNA]</scope>
    <source>
        <strain evidence="3">CCUG 71848</strain>
    </source>
</reference>